<dbReference type="Proteomes" id="UP001312908">
    <property type="component" value="Unassembled WGS sequence"/>
</dbReference>
<evidence type="ECO:0000313" key="1">
    <source>
        <dbReference type="EMBL" id="MEE8658532.1"/>
    </source>
</evidence>
<accession>A0ABU7U127</accession>
<protein>
    <submittedName>
        <fullName evidence="1">DUF2184 domain-containing protein</fullName>
    </submittedName>
</protein>
<organism evidence="1 2">
    <name type="scientific">Sorlinia euscelidii</name>
    <dbReference type="NCBI Taxonomy" id="3081148"/>
    <lineage>
        <taxon>Bacteria</taxon>
        <taxon>Pseudomonadati</taxon>
        <taxon>Pseudomonadota</taxon>
        <taxon>Alphaproteobacteria</taxon>
        <taxon>Acetobacterales</taxon>
        <taxon>Acetobacteraceae</taxon>
        <taxon>Sorlinia</taxon>
    </lineage>
</organism>
<reference evidence="1 2" key="1">
    <citation type="submission" date="2023-10" db="EMBL/GenBank/DDBJ databases">
        <title>Sorlinia euscelidii gen. nov., sp. nov., an acetic acid bacteria isolated from the gut of Euscelidius variegatus emitter.</title>
        <authorList>
            <person name="Michoud G."/>
            <person name="Marasco R."/>
            <person name="Seferji K."/>
            <person name="Gonella E."/>
            <person name="Garuglieri E."/>
            <person name="Alma A."/>
            <person name="Mapelli F."/>
            <person name="Borin S."/>
            <person name="Daffonchio D."/>
            <person name="Crotti E."/>
        </authorList>
    </citation>
    <scope>NUCLEOTIDE SEQUENCE [LARGE SCALE GENOMIC DNA]</scope>
    <source>
        <strain evidence="1 2">EV16P</strain>
    </source>
</reference>
<sequence length="351" mass="38667">MRHPDLVALERDWGVTGDLRHVSRFAHDAQLAMDAASGPITQANIGIPSLFTTWVDPTIIETIVTPTKSEEVYGSAKKGDWITSFAQFPMVEYSGDVAAYEDYSRDGMTGANVNWEVRQSFHYQTYTEWGEREGELMGAAQLDWISRKNLASIAVLNKAQNAINLYGISGLQLRGALNDADLPPAIQPTPKTNASGGAASGNTWFDTSDPLQVYSDILSMYTTALTQMAGNLTLETPMKLVIPTTHQTCLLYANQYKTTVKELLKENLPNLEIVSLPEAGVSLSGGQSKVTQAQLFVKQVEGQETVTTAFTEKLRAHRVENFTSYTRQKKSQGTWGTIWRYPLACVTMVGI</sequence>
<keyword evidence="2" id="KW-1185">Reference proteome</keyword>
<gene>
    <name evidence="1" type="ORF">DOFOFD_05860</name>
</gene>
<dbReference type="RefSeq" id="WP_394819452.1">
    <property type="nucleotide sequence ID" value="NZ_JAWJZY010000002.1"/>
</dbReference>
<comment type="caution">
    <text evidence="1">The sequence shown here is derived from an EMBL/GenBank/DDBJ whole genome shotgun (WGS) entry which is preliminary data.</text>
</comment>
<evidence type="ECO:0000313" key="2">
    <source>
        <dbReference type="Proteomes" id="UP001312908"/>
    </source>
</evidence>
<dbReference type="EMBL" id="JAWJZY010000002">
    <property type="protein sequence ID" value="MEE8658532.1"/>
    <property type="molecule type" value="Genomic_DNA"/>
</dbReference>
<name>A0ABU7U127_9PROT</name>
<proteinExistence type="predicted"/>